<organism evidence="3 4">
    <name type="scientific">Amedibacterium intestinale</name>
    <dbReference type="NCBI Taxonomy" id="2583452"/>
    <lineage>
        <taxon>Bacteria</taxon>
        <taxon>Bacillati</taxon>
        <taxon>Bacillota</taxon>
        <taxon>Erysipelotrichia</taxon>
        <taxon>Erysipelotrichales</taxon>
        <taxon>Erysipelotrichaceae</taxon>
        <taxon>Amedibacterium</taxon>
    </lineage>
</organism>
<dbReference type="EMBL" id="AP019695">
    <property type="protein sequence ID" value="BBK21472.1"/>
    <property type="molecule type" value="Genomic_DNA"/>
</dbReference>
<proteinExistence type="inferred from homology"/>
<reference evidence="4" key="1">
    <citation type="submission" date="2019-05" db="EMBL/GenBank/DDBJ databases">
        <title>Complete genome sequencing of Absiella argi strain JCM 30884.</title>
        <authorList>
            <person name="Sakamoto M."/>
            <person name="Murakami T."/>
            <person name="Mori H."/>
        </authorList>
    </citation>
    <scope>NUCLEOTIDE SEQUENCE [LARGE SCALE GENOMIC DNA]</scope>
    <source>
        <strain evidence="4">JCM 30884</strain>
    </source>
</reference>
<evidence type="ECO:0000313" key="4">
    <source>
        <dbReference type="Proteomes" id="UP000464754"/>
    </source>
</evidence>
<dbReference type="HAMAP" id="MF_01507">
    <property type="entry name" value="UPF0297"/>
    <property type="match status" value="1"/>
</dbReference>
<protein>
    <recommendedName>
        <fullName evidence="2">UPF0297 protein Aargi30884_03750</fullName>
    </recommendedName>
</protein>
<evidence type="ECO:0000313" key="3">
    <source>
        <dbReference type="EMBL" id="BBK21472.1"/>
    </source>
</evidence>
<dbReference type="KEGG" id="aarg:Aargi30884_03750"/>
<gene>
    <name evidence="3" type="ORF">Aargi30884_03750</name>
</gene>
<accession>A0A6N4THA2</accession>
<dbReference type="PANTHER" id="PTHR40067">
    <property type="entry name" value="UPF0297 PROTEIN YRZL"/>
    <property type="match status" value="1"/>
</dbReference>
<dbReference type="Proteomes" id="UP000464754">
    <property type="component" value="Chromosome"/>
</dbReference>
<dbReference type="RefSeq" id="WP_115714685.1">
    <property type="nucleotide sequence ID" value="NZ_AP019695.1"/>
</dbReference>
<dbReference type="Pfam" id="PF06135">
    <property type="entry name" value="IreB"/>
    <property type="match status" value="1"/>
</dbReference>
<sequence>MKDVTETMAFKSEDLKRDNIKHVLQEVKRALDERGYNSVNQLAGYLISNDPAYISSHNNARTIIQTVERYEIIEELVRSYLEEEGE</sequence>
<keyword evidence="4" id="KW-1185">Reference proteome</keyword>
<evidence type="ECO:0000256" key="2">
    <source>
        <dbReference type="HAMAP-Rule" id="MF_01507"/>
    </source>
</evidence>
<dbReference type="PANTHER" id="PTHR40067:SF1">
    <property type="entry name" value="UPF0297 PROTEIN YRZL"/>
    <property type="match status" value="1"/>
</dbReference>
<dbReference type="NCBIfam" id="NF003997">
    <property type="entry name" value="PRK05473.1"/>
    <property type="match status" value="1"/>
</dbReference>
<dbReference type="AlphaFoldDB" id="A0A6N4THA2"/>
<evidence type="ECO:0000256" key="1">
    <source>
        <dbReference type="ARBA" id="ARBA00010888"/>
    </source>
</evidence>
<name>A0A6N4THA2_9FIRM</name>
<dbReference type="InterPro" id="IPR009309">
    <property type="entry name" value="IreB"/>
</dbReference>
<comment type="similarity">
    <text evidence="1 2">Belongs to the UPF0297 family.</text>
</comment>